<evidence type="ECO:0000313" key="3">
    <source>
        <dbReference type="Proteomes" id="UP000280307"/>
    </source>
</evidence>
<organism evidence="2 3">
    <name type="scientific">Candidatus Viridilinea halotolerans</name>
    <dbReference type="NCBI Taxonomy" id="2491704"/>
    <lineage>
        <taxon>Bacteria</taxon>
        <taxon>Bacillati</taxon>
        <taxon>Chloroflexota</taxon>
        <taxon>Chloroflexia</taxon>
        <taxon>Chloroflexales</taxon>
        <taxon>Chloroflexineae</taxon>
        <taxon>Oscillochloridaceae</taxon>
        <taxon>Candidatus Viridilinea</taxon>
    </lineage>
</organism>
<feature type="region of interest" description="Disordered" evidence="1">
    <location>
        <begin position="90"/>
        <end position="134"/>
    </location>
</feature>
<comment type="caution">
    <text evidence="2">The sequence shown here is derived from an EMBL/GenBank/DDBJ whole genome shotgun (WGS) entry which is preliminary data.</text>
</comment>
<name>A0A426U638_9CHLR</name>
<evidence type="ECO:0000313" key="2">
    <source>
        <dbReference type="EMBL" id="RRR75479.1"/>
    </source>
</evidence>
<dbReference type="AlphaFoldDB" id="A0A426U638"/>
<accession>A0A426U638</accession>
<proteinExistence type="predicted"/>
<dbReference type="EMBL" id="RSAS01000186">
    <property type="protein sequence ID" value="RRR75479.1"/>
    <property type="molecule type" value="Genomic_DNA"/>
</dbReference>
<protein>
    <submittedName>
        <fullName evidence="2">Uncharacterized protein</fullName>
    </submittedName>
</protein>
<feature type="compositionally biased region" description="Pro residues" evidence="1">
    <location>
        <begin position="125"/>
        <end position="134"/>
    </location>
</feature>
<gene>
    <name evidence="2" type="ORF">EI684_04550</name>
</gene>
<evidence type="ECO:0000256" key="1">
    <source>
        <dbReference type="SAM" id="MobiDB-lite"/>
    </source>
</evidence>
<feature type="compositionally biased region" description="Basic and acidic residues" evidence="1">
    <location>
        <begin position="92"/>
        <end position="103"/>
    </location>
</feature>
<dbReference type="Proteomes" id="UP000280307">
    <property type="component" value="Unassembled WGS sequence"/>
</dbReference>
<sequence>MPRAAGPPHDPRVLAQIAALHDGQVADVLRLCHAAEASADAPAAPFAPFAEPEHNRFWLSEWVALRIALLGDAAYAHFVACIAQVTTPTYPDEEKPDAYADHHQRSHAADASPVGDASAAHPDHPQPPPAPATS</sequence>
<reference evidence="2 3" key="1">
    <citation type="submission" date="2018-12" db="EMBL/GenBank/DDBJ databases">
        <title>Genome Sequence of Candidatus Viridilinea halotolerans isolated from saline sulfide-rich spring.</title>
        <authorList>
            <person name="Grouzdev D.S."/>
            <person name="Burganskaya E.I."/>
            <person name="Krutkina M.S."/>
            <person name="Sukhacheva M.V."/>
            <person name="Gorlenko V.M."/>
        </authorList>
    </citation>
    <scope>NUCLEOTIDE SEQUENCE [LARGE SCALE GENOMIC DNA]</scope>
    <source>
        <strain evidence="2">Chok-6</strain>
    </source>
</reference>